<feature type="domain" description="Cytochrome b/b6 N-terminal region profile" evidence="8">
    <location>
        <begin position="4"/>
        <end position="229"/>
    </location>
</feature>
<feature type="transmembrane region" description="Helical" evidence="7">
    <location>
        <begin position="251"/>
        <end position="274"/>
    </location>
</feature>
<feature type="transmembrane region" description="Helical" evidence="7">
    <location>
        <begin position="133"/>
        <end position="153"/>
    </location>
</feature>
<dbReference type="SUPFAM" id="SSF81648">
    <property type="entry name" value="a domain/subunit of cytochrome bc1 complex (Ubiquinol-cytochrome c reductase)"/>
    <property type="match status" value="1"/>
</dbReference>
<evidence type="ECO:0000256" key="2">
    <source>
        <dbReference type="ARBA" id="ARBA00012951"/>
    </source>
</evidence>
<dbReference type="PROSITE" id="PS51002">
    <property type="entry name" value="CYTB_NTER"/>
    <property type="match status" value="1"/>
</dbReference>
<name>A0ABP7NCU0_9MICO</name>
<keyword evidence="7" id="KW-0812">Transmembrane</keyword>
<dbReference type="Gene3D" id="1.20.810.10">
    <property type="entry name" value="Cytochrome Bc1 Complex, Chain C"/>
    <property type="match status" value="1"/>
</dbReference>
<evidence type="ECO:0000256" key="7">
    <source>
        <dbReference type="SAM" id="Phobius"/>
    </source>
</evidence>
<dbReference type="EMBL" id="BAABCP010000001">
    <property type="protein sequence ID" value="GAA3942401.1"/>
    <property type="molecule type" value="Genomic_DNA"/>
</dbReference>
<keyword evidence="10" id="KW-1185">Reference proteome</keyword>
<evidence type="ECO:0000313" key="9">
    <source>
        <dbReference type="EMBL" id="GAA3942401.1"/>
    </source>
</evidence>
<evidence type="ECO:0000256" key="3">
    <source>
        <dbReference type="ARBA" id="ARBA00016116"/>
    </source>
</evidence>
<evidence type="ECO:0000256" key="6">
    <source>
        <dbReference type="SAM" id="MobiDB-lite"/>
    </source>
</evidence>
<comment type="caution">
    <text evidence="9">The sequence shown here is derived from an EMBL/GenBank/DDBJ whole genome shotgun (WGS) entry which is preliminary data.</text>
</comment>
<dbReference type="InterPro" id="IPR036150">
    <property type="entry name" value="Cyt_b/b6_C_sf"/>
</dbReference>
<gene>
    <name evidence="9" type="ORF">GCM10022383_20310</name>
</gene>
<dbReference type="EC" id="7.1.1.8" evidence="2"/>
<dbReference type="Pfam" id="PF13631">
    <property type="entry name" value="Cytochrom_B_N_2"/>
    <property type="match status" value="1"/>
</dbReference>
<keyword evidence="7" id="KW-0472">Membrane</keyword>
<dbReference type="PANTHER" id="PTHR19271:SF16">
    <property type="entry name" value="CYTOCHROME B"/>
    <property type="match status" value="1"/>
</dbReference>
<evidence type="ECO:0000259" key="8">
    <source>
        <dbReference type="PROSITE" id="PS51002"/>
    </source>
</evidence>
<evidence type="ECO:0000256" key="5">
    <source>
        <dbReference type="ARBA" id="ARBA00029568"/>
    </source>
</evidence>
<evidence type="ECO:0000256" key="1">
    <source>
        <dbReference type="ARBA" id="ARBA00001971"/>
    </source>
</evidence>
<feature type="transmembrane region" description="Helical" evidence="7">
    <location>
        <begin position="33"/>
        <end position="56"/>
    </location>
</feature>
<proteinExistence type="predicted"/>
<reference evidence="10" key="1">
    <citation type="journal article" date="2019" name="Int. J. Syst. Evol. Microbiol.">
        <title>The Global Catalogue of Microorganisms (GCM) 10K type strain sequencing project: providing services to taxonomists for standard genome sequencing and annotation.</title>
        <authorList>
            <consortium name="The Broad Institute Genomics Platform"/>
            <consortium name="The Broad Institute Genome Sequencing Center for Infectious Disease"/>
            <person name="Wu L."/>
            <person name="Ma J."/>
        </authorList>
    </citation>
    <scope>NUCLEOTIDE SEQUENCE [LARGE SCALE GENOMIC DNA]</scope>
    <source>
        <strain evidence="10">JCM 17024</strain>
    </source>
</reference>
<evidence type="ECO:0000256" key="4">
    <source>
        <dbReference type="ARBA" id="ARBA00029351"/>
    </source>
</evidence>
<feature type="region of interest" description="Disordered" evidence="6">
    <location>
        <begin position="509"/>
        <end position="533"/>
    </location>
</feature>
<sequence length="533" mass="58277">MERVEQWFGERTNIMTTLRSWRDRAAPDHWSSLLGQIAVASLIVCLLTGVFLAFFYDSSTGTVVYDGAYEPMRGVEMSRAFDSTLRLSLDTRGGLLTRQLHAWSSSLMIAALMLHILRVFFTGGFRKPRELTWVLLFGVLILGMAEGFTGHILPDDMLSGSSLAVLDGLLKALPAVGARLSFLVFQGGYPTAAVTTFYPLHVILLPAVLVALVVVIGLLNTVHGPEQRTGPGRTERNVVGKPARATAVKSVGLFFIVTGALTGIAATVTVNPVWLYGPADPGNASAGGGALWYLAFLDGAQRLVPPGWEVHWAGCTWALAILVPLAVCALFLLTAMIYPFIEAWITDDRQERRLLTRPRNAPTRTGIGIAGVVFYAVLWLCAASDLIAWHFSLSVEQVVLVLQCLLVLGPVIGFTIAKRVCLGLQRKDREIAVHGHESGRIVRMPGGGYAEVHQPVTPSEQWMLLSHERNEPLMLRPDQEGRIHLSDRIRVALSQWFFRDRFAPVMRPERHVPDDHTPASVAGRAGPEASAAS</sequence>
<feature type="transmembrane region" description="Helical" evidence="7">
    <location>
        <begin position="397"/>
        <end position="417"/>
    </location>
</feature>
<dbReference type="SUPFAM" id="SSF81342">
    <property type="entry name" value="Transmembrane di-heme cytochromes"/>
    <property type="match status" value="1"/>
</dbReference>
<accession>A0ABP7NCU0</accession>
<feature type="transmembrane region" description="Helical" evidence="7">
    <location>
        <begin position="366"/>
        <end position="391"/>
    </location>
</feature>
<dbReference type="InterPro" id="IPR005797">
    <property type="entry name" value="Cyt_b/b6_N"/>
</dbReference>
<keyword evidence="7" id="KW-1133">Transmembrane helix</keyword>
<evidence type="ECO:0000313" key="10">
    <source>
        <dbReference type="Proteomes" id="UP001501591"/>
    </source>
</evidence>
<dbReference type="RefSeq" id="WP_425562748.1">
    <property type="nucleotide sequence ID" value="NZ_BAABCP010000001.1"/>
</dbReference>
<dbReference type="Proteomes" id="UP001501591">
    <property type="component" value="Unassembled WGS sequence"/>
</dbReference>
<organism evidence="9 10">
    <name type="scientific">Microbacterium soli</name>
    <dbReference type="NCBI Taxonomy" id="446075"/>
    <lineage>
        <taxon>Bacteria</taxon>
        <taxon>Bacillati</taxon>
        <taxon>Actinomycetota</taxon>
        <taxon>Actinomycetes</taxon>
        <taxon>Micrococcales</taxon>
        <taxon>Microbacteriaceae</taxon>
        <taxon>Microbacterium</taxon>
    </lineage>
</organism>
<dbReference type="PANTHER" id="PTHR19271">
    <property type="entry name" value="CYTOCHROME B"/>
    <property type="match status" value="1"/>
</dbReference>
<comment type="catalytic activity">
    <reaction evidence="4">
        <text>a quinol + 2 Fe(III)-[cytochrome c](out) = a quinone + 2 Fe(II)-[cytochrome c](out) + 2 H(+)(out)</text>
        <dbReference type="Rhea" id="RHEA:11484"/>
        <dbReference type="Rhea" id="RHEA-COMP:10350"/>
        <dbReference type="Rhea" id="RHEA-COMP:14399"/>
        <dbReference type="ChEBI" id="CHEBI:15378"/>
        <dbReference type="ChEBI" id="CHEBI:24646"/>
        <dbReference type="ChEBI" id="CHEBI:29033"/>
        <dbReference type="ChEBI" id="CHEBI:29034"/>
        <dbReference type="ChEBI" id="CHEBI:132124"/>
        <dbReference type="EC" id="7.1.1.8"/>
    </reaction>
</comment>
<feature type="transmembrane region" description="Helical" evidence="7">
    <location>
        <begin position="198"/>
        <end position="219"/>
    </location>
</feature>
<feature type="transmembrane region" description="Helical" evidence="7">
    <location>
        <begin position="100"/>
        <end position="121"/>
    </location>
</feature>
<dbReference type="InterPro" id="IPR027387">
    <property type="entry name" value="Cytb/b6-like_sf"/>
</dbReference>
<comment type="cofactor">
    <cofactor evidence="1">
        <name>heme</name>
        <dbReference type="ChEBI" id="CHEBI:30413"/>
    </cofactor>
</comment>
<dbReference type="InterPro" id="IPR016174">
    <property type="entry name" value="Di-haem_cyt_TM"/>
</dbReference>
<feature type="transmembrane region" description="Helical" evidence="7">
    <location>
        <begin position="317"/>
        <end position="345"/>
    </location>
</feature>
<protein>
    <recommendedName>
        <fullName evidence="3">Cytochrome bc1 complex cytochrome b subunit</fullName>
        <ecNumber evidence="2">7.1.1.8</ecNumber>
    </recommendedName>
    <alternativeName>
        <fullName evidence="5">Cytochrome bc1 reductase complex subunit QcrB</fullName>
    </alternativeName>
</protein>